<accession>A0ABZ0Z2G7</accession>
<protein>
    <submittedName>
        <fullName evidence="1">Uncharacterized protein</fullName>
    </submittedName>
</protein>
<proteinExistence type="predicted"/>
<name>A0ABZ0Z2G7_9CAUD</name>
<dbReference type="EMBL" id="OR769223">
    <property type="protein sequence ID" value="WQJ53390.1"/>
    <property type="molecule type" value="Genomic_DNA"/>
</dbReference>
<organism evidence="1 2">
    <name type="scientific">phage Lak_Megaphage_Sonny</name>
    <dbReference type="NCBI Taxonomy" id="3109229"/>
    <lineage>
        <taxon>Viruses</taxon>
        <taxon>Duplodnaviria</taxon>
        <taxon>Heunggongvirae</taxon>
        <taxon>Uroviricota</taxon>
        <taxon>Caudoviricetes</taxon>
        <taxon>Caudoviricetes code 15 clade</taxon>
    </lineage>
</organism>
<dbReference type="Proteomes" id="UP001358193">
    <property type="component" value="Segment"/>
</dbReference>
<evidence type="ECO:0000313" key="2">
    <source>
        <dbReference type="Proteomes" id="UP001358193"/>
    </source>
</evidence>
<reference evidence="1 2" key="1">
    <citation type="submission" date="2023-11" db="EMBL/GenBank/DDBJ databases">
        <authorList>
            <person name="Cook R."/>
            <person name="Crisci M."/>
            <person name="Pye H."/>
            <person name="Adriaenssens E."/>
            <person name="Santini J."/>
        </authorList>
    </citation>
    <scope>NUCLEOTIDE SEQUENCE [LARGE SCALE GENOMIC DNA]</scope>
    <source>
        <strain evidence="1">Lak_Megaphage_Sonny</strain>
    </source>
</reference>
<sequence>MIHDSYAGLKTQRLFREYSVNVPEGEKVISVGQSQSITVFLTEPMEENYKPTEKTLYKINAFGSVSKWAIFRETK</sequence>
<evidence type="ECO:0000313" key="1">
    <source>
        <dbReference type="EMBL" id="WQJ53390.1"/>
    </source>
</evidence>
<keyword evidence="2" id="KW-1185">Reference proteome</keyword>